<comment type="caution">
    <text evidence="1">The sequence shown here is derived from an EMBL/GenBank/DDBJ whole genome shotgun (WGS) entry which is preliminary data.</text>
</comment>
<dbReference type="EMBL" id="MU151084">
    <property type="protein sequence ID" value="KAF9451484.1"/>
    <property type="molecule type" value="Genomic_DNA"/>
</dbReference>
<gene>
    <name evidence="1" type="ORF">P691DRAFT_663021</name>
</gene>
<dbReference type="Proteomes" id="UP000807342">
    <property type="component" value="Unassembled WGS sequence"/>
</dbReference>
<evidence type="ECO:0000313" key="2">
    <source>
        <dbReference type="Proteomes" id="UP000807342"/>
    </source>
</evidence>
<dbReference type="OrthoDB" id="3015492at2759"/>
<accession>A0A9P5XJF0</accession>
<reference evidence="1" key="1">
    <citation type="submission" date="2020-11" db="EMBL/GenBank/DDBJ databases">
        <authorList>
            <consortium name="DOE Joint Genome Institute"/>
            <person name="Ahrendt S."/>
            <person name="Riley R."/>
            <person name="Andreopoulos W."/>
            <person name="Labutti K."/>
            <person name="Pangilinan J."/>
            <person name="Ruiz-Duenas F.J."/>
            <person name="Barrasa J.M."/>
            <person name="Sanchez-Garcia M."/>
            <person name="Camarero S."/>
            <person name="Miyauchi S."/>
            <person name="Serrano A."/>
            <person name="Linde D."/>
            <person name="Babiker R."/>
            <person name="Drula E."/>
            <person name="Ayuso-Fernandez I."/>
            <person name="Pacheco R."/>
            <person name="Padilla G."/>
            <person name="Ferreira P."/>
            <person name="Barriuso J."/>
            <person name="Kellner H."/>
            <person name="Castanera R."/>
            <person name="Alfaro M."/>
            <person name="Ramirez L."/>
            <person name="Pisabarro A.G."/>
            <person name="Kuo A."/>
            <person name="Tritt A."/>
            <person name="Lipzen A."/>
            <person name="He G."/>
            <person name="Yan M."/>
            <person name="Ng V."/>
            <person name="Cullen D."/>
            <person name="Martin F."/>
            <person name="Rosso M.-N."/>
            <person name="Henrissat B."/>
            <person name="Hibbett D."/>
            <person name="Martinez A.T."/>
            <person name="Grigoriev I.V."/>
        </authorList>
    </citation>
    <scope>NUCLEOTIDE SEQUENCE</scope>
    <source>
        <strain evidence="1">MF-IS2</strain>
    </source>
</reference>
<dbReference type="AlphaFoldDB" id="A0A9P5XJF0"/>
<name>A0A9P5XJF0_9AGAR</name>
<sequence length="173" mass="20166">MYRCDGRLFRRRRVWSLLLSDRVTLVFHTYEVGDWKASLHQTIPIYRLSIGRSYKKFTCGRLGVSYLRLPPVLPLEAGRIIFMTTAPPAKPIVVQYGDRLMAIGRRHLSGMSGRAAFEYVKSRFGVSNQISAIYMDTSFVYRESEFVEIDMDTWEELVPHIYRMRLVHGVPTR</sequence>
<evidence type="ECO:0000313" key="1">
    <source>
        <dbReference type="EMBL" id="KAF9451484.1"/>
    </source>
</evidence>
<protein>
    <submittedName>
        <fullName evidence="1">Uncharacterized protein</fullName>
    </submittedName>
</protein>
<organism evidence="1 2">
    <name type="scientific">Macrolepiota fuliginosa MF-IS2</name>
    <dbReference type="NCBI Taxonomy" id="1400762"/>
    <lineage>
        <taxon>Eukaryota</taxon>
        <taxon>Fungi</taxon>
        <taxon>Dikarya</taxon>
        <taxon>Basidiomycota</taxon>
        <taxon>Agaricomycotina</taxon>
        <taxon>Agaricomycetes</taxon>
        <taxon>Agaricomycetidae</taxon>
        <taxon>Agaricales</taxon>
        <taxon>Agaricineae</taxon>
        <taxon>Agaricaceae</taxon>
        <taxon>Macrolepiota</taxon>
    </lineage>
</organism>
<keyword evidence="2" id="KW-1185">Reference proteome</keyword>
<proteinExistence type="predicted"/>